<sequence length="387" mass="42905">MRRRSPAAGVVSIQSQEIQITEVKNVGTFSSPHDLEVMENGGRDVTAGKIPGGDMMLENLTGRDTSNQSSGPHSPITAGTRGSAEVQDCTEPGDHKDLSMIRNVVCKSQTENIHGRKRYCGQEVKMWVSGLSSPQLISLSSSHGHIRELDHISVWPKSFSLLFSKAGGWRSRFPLSFIQNILALQIIEATHKQDSTVAMQRLRATLLLSQRKMGFPSHTSPGGGPSYRKEWTMAKGRPTSNETYLSYFLFSSTLMVGNFLKSFSQRFQERSRPKEIWTSQAAVPRLWLARSLQCVLRSHLHFSGFRLRVMGTSMTLAAQGELASHKGKTSAYFSHVSSLQLWGLEPIGLTSELMSQRNSLPVSRANCGPDFHVGCEVQIATHLDEQF</sequence>
<feature type="compositionally biased region" description="Polar residues" evidence="1">
    <location>
        <begin position="62"/>
        <end position="72"/>
    </location>
</feature>
<comment type="caution">
    <text evidence="2">The sequence shown here is derived from an EMBL/GenBank/DDBJ whole genome shotgun (WGS) entry which is preliminary data.</text>
</comment>
<proteinExistence type="predicted"/>
<dbReference type="EMBL" id="JASSZA010000006">
    <property type="protein sequence ID" value="KAK2108840.1"/>
    <property type="molecule type" value="Genomic_DNA"/>
</dbReference>
<accession>A0ABQ9VID5</accession>
<protein>
    <submittedName>
        <fullName evidence="2">Uncharacterized protein</fullName>
    </submittedName>
</protein>
<evidence type="ECO:0000256" key="1">
    <source>
        <dbReference type="SAM" id="MobiDB-lite"/>
    </source>
</evidence>
<organism evidence="2 3">
    <name type="scientific">Saguinus oedipus</name>
    <name type="common">Cotton-top tamarin</name>
    <name type="synonym">Oedipomidas oedipus</name>
    <dbReference type="NCBI Taxonomy" id="9490"/>
    <lineage>
        <taxon>Eukaryota</taxon>
        <taxon>Metazoa</taxon>
        <taxon>Chordata</taxon>
        <taxon>Craniata</taxon>
        <taxon>Vertebrata</taxon>
        <taxon>Euteleostomi</taxon>
        <taxon>Mammalia</taxon>
        <taxon>Eutheria</taxon>
        <taxon>Euarchontoglires</taxon>
        <taxon>Primates</taxon>
        <taxon>Haplorrhini</taxon>
        <taxon>Platyrrhini</taxon>
        <taxon>Cebidae</taxon>
        <taxon>Callitrichinae</taxon>
        <taxon>Saguinus</taxon>
    </lineage>
</organism>
<evidence type="ECO:0000313" key="2">
    <source>
        <dbReference type="EMBL" id="KAK2108840.1"/>
    </source>
</evidence>
<evidence type="ECO:0000313" key="3">
    <source>
        <dbReference type="Proteomes" id="UP001266305"/>
    </source>
</evidence>
<dbReference type="Proteomes" id="UP001266305">
    <property type="component" value="Unassembled WGS sequence"/>
</dbReference>
<gene>
    <name evidence="2" type="ORF">P7K49_014005</name>
</gene>
<feature type="region of interest" description="Disordered" evidence="1">
    <location>
        <begin position="58"/>
        <end position="93"/>
    </location>
</feature>
<reference evidence="2 3" key="1">
    <citation type="submission" date="2023-05" db="EMBL/GenBank/DDBJ databases">
        <title>B98-5 Cell Line De Novo Hybrid Assembly: An Optical Mapping Approach.</title>
        <authorList>
            <person name="Kananen K."/>
            <person name="Auerbach J.A."/>
            <person name="Kautto E."/>
            <person name="Blachly J.S."/>
        </authorList>
    </citation>
    <scope>NUCLEOTIDE SEQUENCE [LARGE SCALE GENOMIC DNA]</scope>
    <source>
        <strain evidence="2">B95-8</strain>
        <tissue evidence="2">Cell line</tissue>
    </source>
</reference>
<keyword evidence="3" id="KW-1185">Reference proteome</keyword>
<name>A0ABQ9VID5_SAGOE</name>